<feature type="signal peptide" evidence="1">
    <location>
        <begin position="1"/>
        <end position="16"/>
    </location>
</feature>
<keyword evidence="1" id="KW-0732">Signal</keyword>
<dbReference type="Pfam" id="PF13670">
    <property type="entry name" value="PepSY_2"/>
    <property type="match status" value="1"/>
</dbReference>
<gene>
    <name evidence="3" type="ORF">H9646_08585</name>
</gene>
<name>A0ABR8SAQ1_9BURK</name>
<sequence length="102" mass="10816">MAAASLLAGLATGAMAQSTAPSAPVATPPTSMSAATAHAVQVPQLTIRDVYDRLEAAGYRDLREIEWSDGRYEVKARNAQGARVKLEIDGNTGAVLRNRIKH</sequence>
<proteinExistence type="predicted"/>
<evidence type="ECO:0000313" key="3">
    <source>
        <dbReference type="EMBL" id="MBD7960542.1"/>
    </source>
</evidence>
<dbReference type="InterPro" id="IPR025711">
    <property type="entry name" value="PepSY"/>
</dbReference>
<evidence type="ECO:0000259" key="2">
    <source>
        <dbReference type="Pfam" id="PF13670"/>
    </source>
</evidence>
<keyword evidence="4" id="KW-1185">Reference proteome</keyword>
<feature type="domain" description="PepSY" evidence="2">
    <location>
        <begin position="40"/>
        <end position="98"/>
    </location>
</feature>
<organism evidence="3 4">
    <name type="scientific">Comamonas avium</name>
    <dbReference type="NCBI Taxonomy" id="2762231"/>
    <lineage>
        <taxon>Bacteria</taxon>
        <taxon>Pseudomonadati</taxon>
        <taxon>Pseudomonadota</taxon>
        <taxon>Betaproteobacteria</taxon>
        <taxon>Burkholderiales</taxon>
        <taxon>Comamonadaceae</taxon>
        <taxon>Comamonas</taxon>
    </lineage>
</organism>
<protein>
    <submittedName>
        <fullName evidence="3">PepSY domain-containing protein</fullName>
    </submittedName>
</protein>
<accession>A0ABR8SAQ1</accession>
<reference evidence="3 4" key="1">
    <citation type="submission" date="2020-08" db="EMBL/GenBank/DDBJ databases">
        <title>A Genomic Blueprint of the Chicken Gut Microbiome.</title>
        <authorList>
            <person name="Gilroy R."/>
            <person name="Ravi A."/>
            <person name="Getino M."/>
            <person name="Pursley I."/>
            <person name="Horton D.L."/>
            <person name="Alikhan N.-F."/>
            <person name="Baker D."/>
            <person name="Gharbi K."/>
            <person name="Hall N."/>
            <person name="Watson M."/>
            <person name="Adriaenssens E.M."/>
            <person name="Foster-Nyarko E."/>
            <person name="Jarju S."/>
            <person name="Secka A."/>
            <person name="Antonio M."/>
            <person name="Oren A."/>
            <person name="Chaudhuri R."/>
            <person name="La Ragione R.M."/>
            <person name="Hildebrand F."/>
            <person name="Pallen M.J."/>
        </authorList>
    </citation>
    <scope>NUCLEOTIDE SEQUENCE [LARGE SCALE GENOMIC DNA]</scope>
    <source>
        <strain evidence="3 4">Sa2CVA6</strain>
    </source>
</reference>
<dbReference type="Proteomes" id="UP000634919">
    <property type="component" value="Unassembled WGS sequence"/>
</dbReference>
<dbReference type="EMBL" id="JACSQK010000004">
    <property type="protein sequence ID" value="MBD7960542.1"/>
    <property type="molecule type" value="Genomic_DNA"/>
</dbReference>
<feature type="chain" id="PRO_5045636345" evidence="1">
    <location>
        <begin position="17"/>
        <end position="102"/>
    </location>
</feature>
<comment type="caution">
    <text evidence="3">The sequence shown here is derived from an EMBL/GenBank/DDBJ whole genome shotgun (WGS) entry which is preliminary data.</text>
</comment>
<evidence type="ECO:0000256" key="1">
    <source>
        <dbReference type="SAM" id="SignalP"/>
    </source>
</evidence>
<evidence type="ECO:0000313" key="4">
    <source>
        <dbReference type="Proteomes" id="UP000634919"/>
    </source>
</evidence>